<dbReference type="EMBL" id="MHSA01000001">
    <property type="protein sequence ID" value="OHA35116.1"/>
    <property type="molecule type" value="Genomic_DNA"/>
</dbReference>
<reference evidence="7 8" key="1">
    <citation type="journal article" date="2016" name="Nat. Commun.">
        <title>Thousands of microbial genomes shed light on interconnected biogeochemical processes in an aquifer system.</title>
        <authorList>
            <person name="Anantharaman K."/>
            <person name="Brown C.T."/>
            <person name="Hug L.A."/>
            <person name="Sharon I."/>
            <person name="Castelle C.J."/>
            <person name="Probst A.J."/>
            <person name="Thomas B.C."/>
            <person name="Singh A."/>
            <person name="Wilkins M.J."/>
            <person name="Karaoz U."/>
            <person name="Brodie E.L."/>
            <person name="Williams K.H."/>
            <person name="Hubbard S.S."/>
            <person name="Banfield J.F."/>
        </authorList>
    </citation>
    <scope>NUCLEOTIDE SEQUENCE [LARGE SCALE GENOMIC DNA]</scope>
</reference>
<keyword evidence="5" id="KW-0694">RNA-binding</keyword>
<dbReference type="GO" id="GO:1990904">
    <property type="term" value="C:ribonucleoprotein complex"/>
    <property type="evidence" value="ECO:0007669"/>
    <property type="project" value="UniProtKB-KW"/>
</dbReference>
<dbReference type="SUPFAM" id="SSF52166">
    <property type="entry name" value="Ribosomal protein L4"/>
    <property type="match status" value="1"/>
</dbReference>
<keyword evidence="5" id="KW-0699">rRNA-binding</keyword>
<dbReference type="Gene3D" id="3.40.1370.10">
    <property type="match status" value="1"/>
</dbReference>
<dbReference type="InterPro" id="IPR002136">
    <property type="entry name" value="Ribosomal_uL4"/>
</dbReference>
<dbReference type="NCBIfam" id="TIGR03953">
    <property type="entry name" value="rplD_bact"/>
    <property type="match status" value="1"/>
</dbReference>
<sequence length="219" mass="23758">MESIIYNQKGEQSGKIALPKSVFGARWNADLVHQVVTSLLSSARRGTAHTKTRGEVSGGGKKPWKQKGTGRARHGSTRSPLWVGGGVTHGPRSDKNYARAVNSKMAARALASVLSQKLKDGEIVFVESLLFDAPKTARAKDTLTALAKAGFTHIVSKKQNAAFVGLAGSEPIAKKSFRNLGNISVGEWRNLNAAEVLRNKYLVFSEPEKAVKFFEEKLK</sequence>
<protein>
    <recommendedName>
        <fullName evidence="4 5">Large ribosomal subunit protein uL4</fullName>
    </recommendedName>
</protein>
<organism evidence="7 8">
    <name type="scientific">Candidatus Taylorbacteria bacterium RIFCSPLOWO2_01_FULL_48_100</name>
    <dbReference type="NCBI Taxonomy" id="1802322"/>
    <lineage>
        <taxon>Bacteria</taxon>
        <taxon>Candidatus Tayloriibacteriota</taxon>
    </lineage>
</organism>
<evidence type="ECO:0000313" key="8">
    <source>
        <dbReference type="Proteomes" id="UP000177797"/>
    </source>
</evidence>
<dbReference type="GO" id="GO:0006412">
    <property type="term" value="P:translation"/>
    <property type="evidence" value="ECO:0007669"/>
    <property type="project" value="UniProtKB-UniRule"/>
</dbReference>
<accession>A0A1G2NGD0</accession>
<evidence type="ECO:0000256" key="2">
    <source>
        <dbReference type="ARBA" id="ARBA00022980"/>
    </source>
</evidence>
<dbReference type="InterPro" id="IPR023574">
    <property type="entry name" value="Ribosomal_uL4_dom_sf"/>
</dbReference>
<dbReference type="HAMAP" id="MF_01328_B">
    <property type="entry name" value="Ribosomal_uL4_B"/>
    <property type="match status" value="1"/>
</dbReference>
<comment type="subunit">
    <text evidence="5">Part of the 50S ribosomal subunit.</text>
</comment>
<feature type="region of interest" description="Disordered" evidence="6">
    <location>
        <begin position="42"/>
        <end position="95"/>
    </location>
</feature>
<evidence type="ECO:0000256" key="3">
    <source>
        <dbReference type="ARBA" id="ARBA00023274"/>
    </source>
</evidence>
<dbReference type="PANTHER" id="PTHR10746:SF6">
    <property type="entry name" value="LARGE RIBOSOMAL SUBUNIT PROTEIN UL4M"/>
    <property type="match status" value="1"/>
</dbReference>
<keyword evidence="3 5" id="KW-0687">Ribonucleoprotein</keyword>
<dbReference type="Proteomes" id="UP000177797">
    <property type="component" value="Unassembled WGS sequence"/>
</dbReference>
<gene>
    <name evidence="5" type="primary">rplD</name>
    <name evidence="7" type="ORF">A2938_01730</name>
</gene>
<dbReference type="GO" id="GO:0005840">
    <property type="term" value="C:ribosome"/>
    <property type="evidence" value="ECO:0007669"/>
    <property type="project" value="UniProtKB-KW"/>
</dbReference>
<evidence type="ECO:0000256" key="1">
    <source>
        <dbReference type="ARBA" id="ARBA00010528"/>
    </source>
</evidence>
<keyword evidence="2 5" id="KW-0689">Ribosomal protein</keyword>
<evidence type="ECO:0000256" key="4">
    <source>
        <dbReference type="ARBA" id="ARBA00035244"/>
    </source>
</evidence>
<comment type="function">
    <text evidence="5">Forms part of the polypeptide exit tunnel.</text>
</comment>
<dbReference type="InterPro" id="IPR013005">
    <property type="entry name" value="Ribosomal_uL4-like"/>
</dbReference>
<comment type="caution">
    <text evidence="7">The sequence shown here is derived from an EMBL/GenBank/DDBJ whole genome shotgun (WGS) entry which is preliminary data.</text>
</comment>
<comment type="similarity">
    <text evidence="1 5">Belongs to the universal ribosomal protein uL4 family.</text>
</comment>
<name>A0A1G2NGD0_9BACT</name>
<evidence type="ECO:0000256" key="6">
    <source>
        <dbReference type="SAM" id="MobiDB-lite"/>
    </source>
</evidence>
<comment type="function">
    <text evidence="5">One of the primary rRNA binding proteins, this protein initially binds near the 5'-end of the 23S rRNA. It is important during the early stages of 50S assembly. It makes multiple contacts with different domains of the 23S rRNA in the assembled 50S subunit and ribosome.</text>
</comment>
<dbReference type="PANTHER" id="PTHR10746">
    <property type="entry name" value="50S RIBOSOMAL PROTEIN L4"/>
    <property type="match status" value="1"/>
</dbReference>
<feature type="compositionally biased region" description="Basic residues" evidence="6">
    <location>
        <begin position="62"/>
        <end position="76"/>
    </location>
</feature>
<evidence type="ECO:0000256" key="5">
    <source>
        <dbReference type="HAMAP-Rule" id="MF_01328"/>
    </source>
</evidence>
<proteinExistence type="inferred from homology"/>
<evidence type="ECO:0000313" key="7">
    <source>
        <dbReference type="EMBL" id="OHA35116.1"/>
    </source>
</evidence>
<dbReference type="GO" id="GO:0019843">
    <property type="term" value="F:rRNA binding"/>
    <property type="evidence" value="ECO:0007669"/>
    <property type="project" value="UniProtKB-UniRule"/>
</dbReference>
<dbReference type="GO" id="GO:0003735">
    <property type="term" value="F:structural constituent of ribosome"/>
    <property type="evidence" value="ECO:0007669"/>
    <property type="project" value="InterPro"/>
</dbReference>
<dbReference type="Pfam" id="PF00573">
    <property type="entry name" value="Ribosomal_L4"/>
    <property type="match status" value="1"/>
</dbReference>
<dbReference type="AlphaFoldDB" id="A0A1G2NGD0"/>